<keyword evidence="3" id="KW-1185">Reference proteome</keyword>
<keyword evidence="1" id="KW-0472">Membrane</keyword>
<sequence length="443" mass="49273">MDSTDKQRKTQDKMADLRRSKRLALSFFIGAAVLFVLALALSVAWPGHWSIGLLKAFAEAAMVGALADWFAVAALFKRIPIPIVSRHTEIIPANKERIADNLAAFVHDKFLDTDSIIKLIQRHDPARHVADWLVKPENTERLGGYLVRMAGWALDFIEDAAVQNFIRRAVHTMVGQVDLSKAGGTILESLTRDGRHQALLDEGLRQLAGLLANEETQDVIAQGIVDWLREEYAVMERMLPSEMIGRKGADLTVRLASSILNRVSEDPEHPLRQRFDAFTVDFVERLKSDPAFLEKGEEIKRHLVGDATLNGYLGSLWTDLKAWVKRDLDSEDSMLRRRIVATGAWVGRTLADDPQLRASLNENLELAARGAAPEFAGFLTRHIADTVKHWDSGEMSQQVELNIGKDLQYIRINGTIVGGLIGVVLYLLSTLPALLGWHAAPGM</sequence>
<feature type="transmembrane region" description="Helical" evidence="1">
    <location>
        <begin position="23"/>
        <end position="45"/>
    </location>
</feature>
<dbReference type="Proteomes" id="UP000502415">
    <property type="component" value="Chromosome"/>
</dbReference>
<dbReference type="EMBL" id="CP051685">
    <property type="protein sequence ID" value="QJE03321.1"/>
    <property type="molecule type" value="Genomic_DNA"/>
</dbReference>
<dbReference type="Pfam" id="PF04286">
    <property type="entry name" value="DUF445"/>
    <property type="match status" value="1"/>
</dbReference>
<dbReference type="AlphaFoldDB" id="A0A7Z2W1S4"/>
<keyword evidence="1" id="KW-1133">Transmembrane helix</keyword>
<feature type="transmembrane region" description="Helical" evidence="1">
    <location>
        <begin position="415"/>
        <end position="440"/>
    </location>
</feature>
<dbReference type="InterPro" id="IPR007383">
    <property type="entry name" value="DUF445"/>
</dbReference>
<protein>
    <submittedName>
        <fullName evidence="2">DUF445 family protein</fullName>
    </submittedName>
</protein>
<dbReference type="PANTHER" id="PTHR38442">
    <property type="entry name" value="INNER MEMBRANE PROTEIN-RELATED"/>
    <property type="match status" value="1"/>
</dbReference>
<name>A0A7Z2W1S4_9BURK</name>
<proteinExistence type="predicted"/>
<dbReference type="GO" id="GO:0005886">
    <property type="term" value="C:plasma membrane"/>
    <property type="evidence" value="ECO:0007669"/>
    <property type="project" value="TreeGrafter"/>
</dbReference>
<evidence type="ECO:0000313" key="3">
    <source>
        <dbReference type="Proteomes" id="UP000502415"/>
    </source>
</evidence>
<evidence type="ECO:0000256" key="1">
    <source>
        <dbReference type="SAM" id="Phobius"/>
    </source>
</evidence>
<dbReference type="PANTHER" id="PTHR38442:SF1">
    <property type="entry name" value="INNER MEMBRANE PROTEIN"/>
    <property type="match status" value="1"/>
</dbReference>
<reference evidence="2 3" key="1">
    <citation type="submission" date="2020-04" db="EMBL/GenBank/DDBJ databases">
        <title>Genome sequencing of novel species.</title>
        <authorList>
            <person name="Heo J."/>
            <person name="Kim S.-J."/>
            <person name="Kim J.-S."/>
            <person name="Hong S.-B."/>
            <person name="Kwon S.-W."/>
        </authorList>
    </citation>
    <scope>NUCLEOTIDE SEQUENCE [LARGE SCALE GENOMIC DNA]</scope>
    <source>
        <strain evidence="2 3">GN2-R2</strain>
    </source>
</reference>
<evidence type="ECO:0000313" key="2">
    <source>
        <dbReference type="EMBL" id="QJE03321.1"/>
    </source>
</evidence>
<organism evidence="2 3">
    <name type="scientific">Massilia forsythiae</name>
    <dbReference type="NCBI Taxonomy" id="2728020"/>
    <lineage>
        <taxon>Bacteria</taxon>
        <taxon>Pseudomonadati</taxon>
        <taxon>Pseudomonadota</taxon>
        <taxon>Betaproteobacteria</taxon>
        <taxon>Burkholderiales</taxon>
        <taxon>Oxalobacteraceae</taxon>
        <taxon>Telluria group</taxon>
        <taxon>Massilia</taxon>
    </lineage>
</organism>
<accession>A0A7Z2W1S4</accession>
<keyword evidence="1" id="KW-0812">Transmembrane</keyword>
<dbReference type="KEGG" id="mfy:HH212_11885"/>
<gene>
    <name evidence="2" type="ORF">HH212_11885</name>
</gene>